<comment type="similarity">
    <text evidence="1">Belongs to the PPR family. P subfamily.</text>
</comment>
<dbReference type="Proteomes" id="UP000070444">
    <property type="component" value="Unassembled WGS sequence"/>
</dbReference>
<dbReference type="EMBL" id="KQ964429">
    <property type="protein sequence ID" value="KXN73934.1"/>
    <property type="molecule type" value="Genomic_DNA"/>
</dbReference>
<evidence type="ECO:0000313" key="3">
    <source>
        <dbReference type="Proteomes" id="UP000070444"/>
    </source>
</evidence>
<reference evidence="2 3" key="1">
    <citation type="journal article" date="2015" name="Genome Biol. Evol.">
        <title>Phylogenomic analyses indicate that early fungi evolved digesting cell walls of algal ancestors of land plants.</title>
        <authorList>
            <person name="Chang Y."/>
            <person name="Wang S."/>
            <person name="Sekimoto S."/>
            <person name="Aerts A.L."/>
            <person name="Choi C."/>
            <person name="Clum A."/>
            <person name="LaButti K.M."/>
            <person name="Lindquist E.A."/>
            <person name="Yee Ngan C."/>
            <person name="Ohm R.A."/>
            <person name="Salamov A.A."/>
            <person name="Grigoriev I.V."/>
            <person name="Spatafora J.W."/>
            <person name="Berbee M.L."/>
        </authorList>
    </citation>
    <scope>NUCLEOTIDE SEQUENCE [LARGE SCALE GENOMIC DNA]</scope>
    <source>
        <strain evidence="2 3">NRRL 28638</strain>
    </source>
</reference>
<accession>A0A137PG10</accession>
<dbReference type="AlphaFoldDB" id="A0A137PG10"/>
<dbReference type="PANTHER" id="PTHR46128">
    <property type="entry name" value="MITOCHONDRIAL GROUP I INTRON SPLICING FACTOR CCM1"/>
    <property type="match status" value="1"/>
</dbReference>
<dbReference type="PANTHER" id="PTHR46128:SF142">
    <property type="entry name" value="PENTACOTRIPEPTIDE-REPEAT REGION OF PRORP DOMAIN-CONTAINING PROTEIN"/>
    <property type="match status" value="1"/>
</dbReference>
<gene>
    <name evidence="2" type="ORF">CONCODRAFT_77085</name>
</gene>
<keyword evidence="3" id="KW-1185">Reference proteome</keyword>
<sequence length="540" mass="63180">MTTDIDEIAKLYLSWKNSGDYIKVVEHYTEATRLNIISDQEVSYSKSYILLMNIVLQCGWLSGQGEWSWNLFLNLFSKSEIDPDIVTISIMAKGLYGSDLHSKLDHLLVHLKPTFHLEPNLVLQSYHIRSLLLRGGKKFQQGMHKLHTILTSTNDQKLSIKFIGTMQKQMIEMNRLKEAFILLNIARRRGLQPITPLINQMLLCGFTSGKSDFSQNIYTHYFNEISTPDEISLTTMAYGMFKAKKYTESRDYLNQMQNLGMTDEKSCEKIFNHMSYQLLLNPPTSPLHTAASEMLDFIMKNFQYPKNSKVINMYNLIHEEIIVPSIKFNREKQSYNLRVDRLKPFVIRKLPQIFNELQEDLPKLTQVYSCVFVLFSKYGTLNQCKELFELVKDQNSLITPHMLSCLLSRAFNEKDEIFINQLIPLITTFNLPLYHVIICGYKGIKQPHNVYKYFYQMIEAGYLPSFSITRSVMVMLLREARINDLNKLAMRLDKIYNANLLNLPDEFDCKDKFYKDEWKKIQNYLKSLQRRGVQINQNLI</sequence>
<protein>
    <recommendedName>
        <fullName evidence="4">Pentacotripeptide-repeat region of PRORP domain-containing protein</fullName>
    </recommendedName>
</protein>
<evidence type="ECO:0008006" key="4">
    <source>
        <dbReference type="Google" id="ProtNLM"/>
    </source>
</evidence>
<dbReference type="InterPro" id="IPR011990">
    <property type="entry name" value="TPR-like_helical_dom_sf"/>
</dbReference>
<evidence type="ECO:0000313" key="2">
    <source>
        <dbReference type="EMBL" id="KXN73934.1"/>
    </source>
</evidence>
<dbReference type="Gene3D" id="1.25.40.10">
    <property type="entry name" value="Tetratricopeptide repeat domain"/>
    <property type="match status" value="1"/>
</dbReference>
<dbReference type="InterPro" id="IPR050872">
    <property type="entry name" value="PPR_P_subfamily"/>
</dbReference>
<evidence type="ECO:0000256" key="1">
    <source>
        <dbReference type="ARBA" id="ARBA00007626"/>
    </source>
</evidence>
<name>A0A137PG10_CONC2</name>
<organism evidence="2 3">
    <name type="scientific">Conidiobolus coronatus (strain ATCC 28846 / CBS 209.66 / NRRL 28638)</name>
    <name type="common">Delacroixia coronata</name>
    <dbReference type="NCBI Taxonomy" id="796925"/>
    <lineage>
        <taxon>Eukaryota</taxon>
        <taxon>Fungi</taxon>
        <taxon>Fungi incertae sedis</taxon>
        <taxon>Zoopagomycota</taxon>
        <taxon>Entomophthoromycotina</taxon>
        <taxon>Entomophthoromycetes</taxon>
        <taxon>Entomophthorales</taxon>
        <taxon>Ancylistaceae</taxon>
        <taxon>Conidiobolus</taxon>
    </lineage>
</organism>
<proteinExistence type="inferred from homology"/>